<feature type="transmembrane region" description="Helical" evidence="2">
    <location>
        <begin position="27"/>
        <end position="45"/>
    </location>
</feature>
<dbReference type="AlphaFoldDB" id="A0A8J3YQG1"/>
<name>A0A8J3YQG1_9ACTN</name>
<dbReference type="EMBL" id="BOPF01000031">
    <property type="protein sequence ID" value="GIJ49924.1"/>
    <property type="molecule type" value="Genomic_DNA"/>
</dbReference>
<comment type="caution">
    <text evidence="3">The sequence shown here is derived from an EMBL/GenBank/DDBJ whole genome shotgun (WGS) entry which is preliminary data.</text>
</comment>
<feature type="compositionally biased region" description="Basic and acidic residues" evidence="1">
    <location>
        <begin position="131"/>
        <end position="140"/>
    </location>
</feature>
<proteinExistence type="predicted"/>
<organism evidence="3 4">
    <name type="scientific">Virgisporangium aliadipatigenens</name>
    <dbReference type="NCBI Taxonomy" id="741659"/>
    <lineage>
        <taxon>Bacteria</taxon>
        <taxon>Bacillati</taxon>
        <taxon>Actinomycetota</taxon>
        <taxon>Actinomycetes</taxon>
        <taxon>Micromonosporales</taxon>
        <taxon>Micromonosporaceae</taxon>
        <taxon>Virgisporangium</taxon>
    </lineage>
</organism>
<keyword evidence="2" id="KW-1133">Transmembrane helix</keyword>
<accession>A0A8J3YQG1</accession>
<reference evidence="3" key="1">
    <citation type="submission" date="2021-01" db="EMBL/GenBank/DDBJ databases">
        <title>Whole genome shotgun sequence of Virgisporangium aliadipatigenens NBRC 105644.</title>
        <authorList>
            <person name="Komaki H."/>
            <person name="Tamura T."/>
        </authorList>
    </citation>
    <scope>NUCLEOTIDE SEQUENCE</scope>
    <source>
        <strain evidence="3">NBRC 105644</strain>
    </source>
</reference>
<evidence type="ECO:0000313" key="4">
    <source>
        <dbReference type="Proteomes" id="UP000619260"/>
    </source>
</evidence>
<gene>
    <name evidence="3" type="ORF">Val02_68100</name>
</gene>
<feature type="region of interest" description="Disordered" evidence="1">
    <location>
        <begin position="62"/>
        <end position="176"/>
    </location>
</feature>
<sequence length="240" mass="25405">MTVASLVLIVVAVVLLGYGLLDGSNTYLVGSIMASLLAALALVVGSRRGDGRAAVEAAVEAEKAEARSRRRPARDEELVGAGARGSGGGRGAVPAEDYDDYDDEIPTRDTELIDLGPRGGVPAQSDGRAGPVEERPRGVDVDPDDEYDDYDEDDDVDDEDDPEDEPPPQRVSAADAARVAQLDTDVLVCDGRPRYHLAGCVHLLGRDNEPLPVSEAVELGFTPCSLCEPDSALLARARRV</sequence>
<evidence type="ECO:0000256" key="1">
    <source>
        <dbReference type="SAM" id="MobiDB-lite"/>
    </source>
</evidence>
<keyword evidence="2" id="KW-0812">Transmembrane</keyword>
<feature type="compositionally biased region" description="Acidic residues" evidence="1">
    <location>
        <begin position="141"/>
        <end position="166"/>
    </location>
</feature>
<evidence type="ECO:0000256" key="2">
    <source>
        <dbReference type="SAM" id="Phobius"/>
    </source>
</evidence>
<dbReference type="Proteomes" id="UP000619260">
    <property type="component" value="Unassembled WGS sequence"/>
</dbReference>
<evidence type="ECO:0000313" key="3">
    <source>
        <dbReference type="EMBL" id="GIJ49924.1"/>
    </source>
</evidence>
<feature type="compositionally biased region" description="Basic and acidic residues" evidence="1">
    <location>
        <begin position="62"/>
        <end position="77"/>
    </location>
</feature>
<keyword evidence="4" id="KW-1185">Reference proteome</keyword>
<dbReference type="RefSeq" id="WP_203903360.1">
    <property type="nucleotide sequence ID" value="NZ_BOPF01000031.1"/>
</dbReference>
<keyword evidence="2" id="KW-0472">Membrane</keyword>
<protein>
    <submittedName>
        <fullName evidence="3">Uncharacterized protein</fullName>
    </submittedName>
</protein>
<feature type="compositionally biased region" description="Gly residues" evidence="1">
    <location>
        <begin position="82"/>
        <end position="91"/>
    </location>
</feature>